<feature type="non-terminal residue" evidence="1">
    <location>
        <position position="1"/>
    </location>
</feature>
<sequence>RSTDGKLFFVEVKIGKGKPSDDQIKFLKAAEDNKILNGVAWNLEQAIEIVNGERSIKNLGGKIR</sequence>
<protein>
    <recommendedName>
        <fullName evidence="3">VRR-NUC domain-containing protein</fullName>
    </recommendedName>
</protein>
<accession>A0A1V4T0D2</accession>
<name>A0A1V4T0D2_9GAMM</name>
<evidence type="ECO:0000313" key="1">
    <source>
        <dbReference type="EMBL" id="OPX54051.1"/>
    </source>
</evidence>
<comment type="caution">
    <text evidence="1">The sequence shown here is derived from an EMBL/GenBank/DDBJ whole genome shotgun (WGS) entry which is preliminary data.</text>
</comment>
<organism evidence="1 2">
    <name type="scientific">Oceanospirillum multiglobuliferum</name>
    <dbReference type="NCBI Taxonomy" id="64969"/>
    <lineage>
        <taxon>Bacteria</taxon>
        <taxon>Pseudomonadati</taxon>
        <taxon>Pseudomonadota</taxon>
        <taxon>Gammaproteobacteria</taxon>
        <taxon>Oceanospirillales</taxon>
        <taxon>Oceanospirillaceae</taxon>
        <taxon>Oceanospirillum</taxon>
    </lineage>
</organism>
<proteinExistence type="predicted"/>
<keyword evidence="2" id="KW-1185">Reference proteome</keyword>
<dbReference type="GO" id="GO:0003676">
    <property type="term" value="F:nucleic acid binding"/>
    <property type="evidence" value="ECO:0007669"/>
    <property type="project" value="InterPro"/>
</dbReference>
<dbReference type="EMBL" id="MTSM01000078">
    <property type="protein sequence ID" value="OPX54051.1"/>
    <property type="molecule type" value="Genomic_DNA"/>
</dbReference>
<dbReference type="AlphaFoldDB" id="A0A1V4T0D2"/>
<dbReference type="Proteomes" id="UP000191418">
    <property type="component" value="Unassembled WGS sequence"/>
</dbReference>
<dbReference type="InterPro" id="IPR011856">
    <property type="entry name" value="tRNA_endonuc-like_dom_sf"/>
</dbReference>
<gene>
    <name evidence="1" type="ORF">BTE48_16250</name>
</gene>
<evidence type="ECO:0000313" key="2">
    <source>
        <dbReference type="Proteomes" id="UP000191418"/>
    </source>
</evidence>
<reference evidence="1 2" key="1">
    <citation type="submission" date="2017-01" db="EMBL/GenBank/DDBJ databases">
        <title>Genome Sequencing of a Marine Spirillum, Oceanospirillum multiglobuliferum ATCC 33336, from Japan.</title>
        <authorList>
            <person name="Carney J.G."/>
            <person name="Trachtenberg A.M."/>
            <person name="Rheaume B.A."/>
            <person name="Linnane J.D."/>
            <person name="Pitts N.L."/>
            <person name="Mykles D.L."/>
            <person name="Maclea K.S."/>
        </authorList>
    </citation>
    <scope>NUCLEOTIDE SEQUENCE [LARGE SCALE GENOMIC DNA]</scope>
    <source>
        <strain evidence="1 2">ATCC 33336</strain>
    </source>
</reference>
<dbReference type="Gene3D" id="3.40.1350.10">
    <property type="match status" value="1"/>
</dbReference>
<evidence type="ECO:0008006" key="3">
    <source>
        <dbReference type="Google" id="ProtNLM"/>
    </source>
</evidence>